<feature type="compositionally biased region" description="Basic and acidic residues" evidence="1">
    <location>
        <begin position="190"/>
        <end position="203"/>
    </location>
</feature>
<comment type="caution">
    <text evidence="2">The sequence shown here is derived from an EMBL/GenBank/DDBJ whole genome shotgun (WGS) entry which is preliminary data.</text>
</comment>
<feature type="compositionally biased region" description="Basic and acidic residues" evidence="1">
    <location>
        <begin position="136"/>
        <end position="145"/>
    </location>
</feature>
<dbReference type="AntiFam" id="ANF00076">
    <property type="entry name" value="Shadow ORF (opposite copA)"/>
</dbReference>
<organism evidence="2 3">
    <name type="scientific">Candidatus Accumulibacter phosphatis</name>
    <dbReference type="NCBI Taxonomy" id="327160"/>
    <lineage>
        <taxon>Bacteria</taxon>
        <taxon>Pseudomonadati</taxon>
        <taxon>Pseudomonadota</taxon>
        <taxon>Betaproteobacteria</taxon>
        <taxon>Candidatus Accumulibacter</taxon>
    </lineage>
</organism>
<reference evidence="2 3" key="1">
    <citation type="submission" date="2014-02" db="EMBL/GenBank/DDBJ databases">
        <title>Expanding our view of genomic diversity in Candidatus Accumulibacter clades.</title>
        <authorList>
            <person name="Skennerton C.T."/>
            <person name="Barr J.J."/>
            <person name="Slater F.R."/>
            <person name="Bond P.L."/>
            <person name="Tyson G.W."/>
        </authorList>
    </citation>
    <scope>NUCLEOTIDE SEQUENCE [LARGE SCALE GENOMIC DNA]</scope>
    <source>
        <strain evidence="3">BA-91</strain>
    </source>
</reference>
<sequence length="316" mass="36502">MQRQDIVRAAQAHRPASMLRAHAGPWLVDQPVDRRQQLARTSLPQGCPDRMLRSLFESRRQRQTVQRIESAEWQYVKHTHLTGGQRPGLVEDEMAGAREGLDGMTVRHQQTGPGHRPAGHRQCHRSSQRQCTGTGDDQHRNRDPQHLPWIDEPPDHRHRRRQKQQGDDEAVGNPVSEFNDARLLGRRTLHQTDDRRQARRLADLRHLDQQRALDVDRPGDHERSRALADRRTLTGEERLIGATLAFNDLAVRRNRRAGSDQNDIAAPQIGRHHLLEVAIRRIRRDSLRYRRHQPGQRLGDTDRALAGRHFQESPAQ</sequence>
<dbReference type="Proteomes" id="UP000020077">
    <property type="component" value="Unassembled WGS sequence"/>
</dbReference>
<dbReference type="AlphaFoldDB" id="A0A080LZN8"/>
<proteinExistence type="predicted"/>
<evidence type="ECO:0000313" key="2">
    <source>
        <dbReference type="EMBL" id="KFB74301.1"/>
    </source>
</evidence>
<dbReference type="EMBL" id="JDVG02000064">
    <property type="protein sequence ID" value="KFB74301.1"/>
    <property type="molecule type" value="Genomic_DNA"/>
</dbReference>
<evidence type="ECO:0000313" key="3">
    <source>
        <dbReference type="Proteomes" id="UP000020077"/>
    </source>
</evidence>
<gene>
    <name evidence="2" type="ORF">AW09_000412</name>
</gene>
<evidence type="ECO:0000256" key="1">
    <source>
        <dbReference type="SAM" id="MobiDB-lite"/>
    </source>
</evidence>
<accession>A0A080LZN8</accession>
<feature type="compositionally biased region" description="Basic residues" evidence="1">
    <location>
        <begin position="117"/>
        <end position="127"/>
    </location>
</feature>
<name>A0A080LZN8_9PROT</name>
<protein>
    <submittedName>
        <fullName evidence="2">Uncharacterized protein</fullName>
    </submittedName>
</protein>
<feature type="region of interest" description="Disordered" evidence="1">
    <location>
        <begin position="105"/>
        <end position="203"/>
    </location>
</feature>